<evidence type="ECO:0000256" key="7">
    <source>
        <dbReference type="ARBA" id="ARBA00023012"/>
    </source>
</evidence>
<keyword evidence="4" id="KW-0963">Cytoplasm</keyword>
<gene>
    <name evidence="17" type="ORF">SAMN05421779_105273</name>
</gene>
<organism evidence="17 18">
    <name type="scientific">Insolitispirillum peregrinum</name>
    <dbReference type="NCBI Taxonomy" id="80876"/>
    <lineage>
        <taxon>Bacteria</taxon>
        <taxon>Pseudomonadati</taxon>
        <taxon>Pseudomonadota</taxon>
        <taxon>Alphaproteobacteria</taxon>
        <taxon>Rhodospirillales</taxon>
        <taxon>Novispirillaceae</taxon>
        <taxon>Insolitispirillum</taxon>
    </lineage>
</organism>
<feature type="domain" description="OmpR/PhoB-type" evidence="16">
    <location>
        <begin position="129"/>
        <end position="227"/>
    </location>
</feature>
<keyword evidence="7" id="KW-0902">Two-component regulatory system</keyword>
<dbReference type="PROSITE" id="PS51755">
    <property type="entry name" value="OMPR_PHOB"/>
    <property type="match status" value="1"/>
</dbReference>
<dbReference type="Pfam" id="PF00486">
    <property type="entry name" value="Trans_reg_C"/>
    <property type="match status" value="1"/>
</dbReference>
<feature type="DNA-binding region" description="OmpR/PhoB-type" evidence="14">
    <location>
        <begin position="129"/>
        <end position="227"/>
    </location>
</feature>
<protein>
    <recommendedName>
        <fullName evidence="2">Phosphate regulon transcriptional regulatory protein PhoB</fullName>
    </recommendedName>
</protein>
<evidence type="ECO:0000313" key="18">
    <source>
        <dbReference type="Proteomes" id="UP000185678"/>
    </source>
</evidence>
<dbReference type="InterPro" id="IPR001789">
    <property type="entry name" value="Sig_transdc_resp-reg_receiver"/>
</dbReference>
<keyword evidence="5 13" id="KW-0597">Phosphoprotein</keyword>
<evidence type="ECO:0000256" key="5">
    <source>
        <dbReference type="ARBA" id="ARBA00022553"/>
    </source>
</evidence>
<dbReference type="CDD" id="cd17618">
    <property type="entry name" value="REC_OmpR_PhoB"/>
    <property type="match status" value="1"/>
</dbReference>
<evidence type="ECO:0000259" key="15">
    <source>
        <dbReference type="PROSITE" id="PS50110"/>
    </source>
</evidence>
<dbReference type="GO" id="GO:0032993">
    <property type="term" value="C:protein-DNA complex"/>
    <property type="evidence" value="ECO:0007669"/>
    <property type="project" value="TreeGrafter"/>
</dbReference>
<evidence type="ECO:0000259" key="16">
    <source>
        <dbReference type="PROSITE" id="PS51755"/>
    </source>
</evidence>
<dbReference type="Pfam" id="PF00072">
    <property type="entry name" value="Response_reg"/>
    <property type="match status" value="1"/>
</dbReference>
<dbReference type="InterPro" id="IPR036388">
    <property type="entry name" value="WH-like_DNA-bd_sf"/>
</dbReference>
<dbReference type="PANTHER" id="PTHR48111:SF40">
    <property type="entry name" value="PHOSPHATE REGULON TRANSCRIPTIONAL REGULATORY PROTEIN PHOB"/>
    <property type="match status" value="1"/>
</dbReference>
<keyword evidence="3" id="KW-0813">Transport</keyword>
<dbReference type="GO" id="GO:0006355">
    <property type="term" value="P:regulation of DNA-templated transcription"/>
    <property type="evidence" value="ECO:0007669"/>
    <property type="project" value="InterPro"/>
</dbReference>
<dbReference type="RefSeq" id="WP_076401179.1">
    <property type="nucleotide sequence ID" value="NZ_FTOA01000005.1"/>
</dbReference>
<dbReference type="SMART" id="SM00862">
    <property type="entry name" value="Trans_reg_C"/>
    <property type="match status" value="1"/>
</dbReference>
<keyword evidence="8" id="KW-0805">Transcription regulation</keyword>
<dbReference type="InterPro" id="IPR016032">
    <property type="entry name" value="Sig_transdc_resp-reg_C-effctor"/>
</dbReference>
<dbReference type="InterPro" id="IPR011879">
    <property type="entry name" value="Sig_transdc_resp-reg_PhoB"/>
</dbReference>
<dbReference type="GO" id="GO:0006817">
    <property type="term" value="P:phosphate ion transport"/>
    <property type="evidence" value="ECO:0007669"/>
    <property type="project" value="UniProtKB-KW"/>
</dbReference>
<dbReference type="SUPFAM" id="SSF52172">
    <property type="entry name" value="CheY-like"/>
    <property type="match status" value="1"/>
</dbReference>
<dbReference type="SUPFAM" id="SSF46894">
    <property type="entry name" value="C-terminal effector domain of the bipartite response regulators"/>
    <property type="match status" value="1"/>
</dbReference>
<evidence type="ECO:0000256" key="13">
    <source>
        <dbReference type="PROSITE-ProRule" id="PRU00169"/>
    </source>
</evidence>
<evidence type="ECO:0000256" key="14">
    <source>
        <dbReference type="PROSITE-ProRule" id="PRU01091"/>
    </source>
</evidence>
<dbReference type="InterPro" id="IPR001867">
    <property type="entry name" value="OmpR/PhoB-type_DNA-bd"/>
</dbReference>
<comment type="subcellular location">
    <subcellularLocation>
        <location evidence="1">Cytoplasm</location>
    </subcellularLocation>
</comment>
<proteinExistence type="predicted"/>
<dbReference type="PANTHER" id="PTHR48111">
    <property type="entry name" value="REGULATOR OF RPOS"/>
    <property type="match status" value="1"/>
</dbReference>
<name>A0A1N7NPJ3_9PROT</name>
<evidence type="ECO:0000256" key="6">
    <source>
        <dbReference type="ARBA" id="ARBA00022592"/>
    </source>
</evidence>
<dbReference type="GO" id="GO:0000976">
    <property type="term" value="F:transcription cis-regulatory region binding"/>
    <property type="evidence" value="ECO:0007669"/>
    <property type="project" value="TreeGrafter"/>
</dbReference>
<evidence type="ECO:0000256" key="10">
    <source>
        <dbReference type="ARBA" id="ARBA00023159"/>
    </source>
</evidence>
<evidence type="ECO:0000256" key="8">
    <source>
        <dbReference type="ARBA" id="ARBA00023015"/>
    </source>
</evidence>
<sequence length="237" mass="26709">MKPLVMIVEDESALMTMLRYNLEKDGFRVCEASDGEEALTVVEENNPDLILLDWMLPMMSGIEVCRQLRRRPQSRDVPIIMITARGEEQDKIRGLNVGADDYLTKPFSMPELMARVRALLRRAQPATNKGSLGFEDISMDLTAHRVTRGGRYVHLGPTEFRLLQFLMEHPGCVFSREELLNAVWGPDIYVEPRTVDVHIRRLRKALNGDTESDLIRTVRAAGYALDADPALQGSGVA</sequence>
<dbReference type="OrthoDB" id="9802426at2"/>
<evidence type="ECO:0000256" key="12">
    <source>
        <dbReference type="ARBA" id="ARBA00024735"/>
    </source>
</evidence>
<dbReference type="NCBIfam" id="TIGR02154">
    <property type="entry name" value="PhoB"/>
    <property type="match status" value="1"/>
</dbReference>
<dbReference type="PROSITE" id="PS50110">
    <property type="entry name" value="RESPONSE_REGULATORY"/>
    <property type="match status" value="1"/>
</dbReference>
<dbReference type="InterPro" id="IPR011006">
    <property type="entry name" value="CheY-like_superfamily"/>
</dbReference>
<dbReference type="Gene3D" id="3.40.50.2300">
    <property type="match status" value="1"/>
</dbReference>
<dbReference type="Gene3D" id="6.10.250.690">
    <property type="match status" value="1"/>
</dbReference>
<evidence type="ECO:0000256" key="3">
    <source>
        <dbReference type="ARBA" id="ARBA00022448"/>
    </source>
</evidence>
<dbReference type="CDD" id="cd00383">
    <property type="entry name" value="trans_reg_C"/>
    <property type="match status" value="1"/>
</dbReference>
<dbReference type="Gene3D" id="1.10.10.10">
    <property type="entry name" value="Winged helix-like DNA-binding domain superfamily/Winged helix DNA-binding domain"/>
    <property type="match status" value="1"/>
</dbReference>
<dbReference type="Proteomes" id="UP000185678">
    <property type="component" value="Unassembled WGS sequence"/>
</dbReference>
<dbReference type="GO" id="GO:0000156">
    <property type="term" value="F:phosphorelay response regulator activity"/>
    <property type="evidence" value="ECO:0007669"/>
    <property type="project" value="InterPro"/>
</dbReference>
<accession>A0A1N7NPJ3</accession>
<keyword evidence="18" id="KW-1185">Reference proteome</keyword>
<keyword evidence="11" id="KW-0804">Transcription</keyword>
<evidence type="ECO:0000256" key="11">
    <source>
        <dbReference type="ARBA" id="ARBA00023163"/>
    </source>
</evidence>
<keyword evidence="9 14" id="KW-0238">DNA-binding</keyword>
<evidence type="ECO:0000313" key="17">
    <source>
        <dbReference type="EMBL" id="SIT00180.1"/>
    </source>
</evidence>
<comment type="function">
    <text evidence="12">This protein is a positive regulator for the phosphate regulon. Transcription of this operon is positively regulated by PhoB and PhoR when phosphate is limited.</text>
</comment>
<dbReference type="AlphaFoldDB" id="A0A1N7NPJ3"/>
<dbReference type="EMBL" id="FTOA01000005">
    <property type="protein sequence ID" value="SIT00180.1"/>
    <property type="molecule type" value="Genomic_DNA"/>
</dbReference>
<evidence type="ECO:0000256" key="4">
    <source>
        <dbReference type="ARBA" id="ARBA00022490"/>
    </source>
</evidence>
<dbReference type="InterPro" id="IPR039420">
    <property type="entry name" value="WalR-like"/>
</dbReference>
<dbReference type="STRING" id="80876.SAMN05421779_105273"/>
<keyword evidence="10" id="KW-0010">Activator</keyword>
<feature type="modified residue" description="4-aspartylphosphate" evidence="13">
    <location>
        <position position="53"/>
    </location>
</feature>
<dbReference type="GO" id="GO:0005829">
    <property type="term" value="C:cytosol"/>
    <property type="evidence" value="ECO:0007669"/>
    <property type="project" value="TreeGrafter"/>
</dbReference>
<dbReference type="FunFam" id="3.40.50.2300:FF:000001">
    <property type="entry name" value="DNA-binding response regulator PhoB"/>
    <property type="match status" value="1"/>
</dbReference>
<keyword evidence="6" id="KW-0592">Phosphate transport</keyword>
<reference evidence="17 18" key="1">
    <citation type="submission" date="2017-01" db="EMBL/GenBank/DDBJ databases">
        <authorList>
            <person name="Mah S.A."/>
            <person name="Swanson W.J."/>
            <person name="Moy G.W."/>
            <person name="Vacquier V.D."/>
        </authorList>
    </citation>
    <scope>NUCLEOTIDE SEQUENCE [LARGE SCALE GENOMIC DNA]</scope>
    <source>
        <strain evidence="17 18">DSM 11589</strain>
    </source>
</reference>
<feature type="domain" description="Response regulatory" evidence="15">
    <location>
        <begin position="4"/>
        <end position="120"/>
    </location>
</feature>
<dbReference type="SMART" id="SM00448">
    <property type="entry name" value="REC"/>
    <property type="match status" value="1"/>
</dbReference>
<evidence type="ECO:0000256" key="1">
    <source>
        <dbReference type="ARBA" id="ARBA00004496"/>
    </source>
</evidence>
<evidence type="ECO:0000256" key="9">
    <source>
        <dbReference type="ARBA" id="ARBA00023125"/>
    </source>
</evidence>
<evidence type="ECO:0000256" key="2">
    <source>
        <dbReference type="ARBA" id="ARBA00013332"/>
    </source>
</evidence>